<evidence type="ECO:0000313" key="2">
    <source>
        <dbReference type="Proteomes" id="UP000324222"/>
    </source>
</evidence>
<evidence type="ECO:0000313" key="1">
    <source>
        <dbReference type="EMBL" id="MPC95559.1"/>
    </source>
</evidence>
<sequence length="93" mass="10352">MLHRRNSLWSINTYKERALEGTRGYRQASDQIPSESCSYNLPPSFRSSSLLALSFPSQRQCPFSECSCGRRLAAATNVSCASTLHSLEHDVAL</sequence>
<organism evidence="1 2">
    <name type="scientific">Portunus trituberculatus</name>
    <name type="common">Swimming crab</name>
    <name type="synonym">Neptunus trituberculatus</name>
    <dbReference type="NCBI Taxonomy" id="210409"/>
    <lineage>
        <taxon>Eukaryota</taxon>
        <taxon>Metazoa</taxon>
        <taxon>Ecdysozoa</taxon>
        <taxon>Arthropoda</taxon>
        <taxon>Crustacea</taxon>
        <taxon>Multicrustacea</taxon>
        <taxon>Malacostraca</taxon>
        <taxon>Eumalacostraca</taxon>
        <taxon>Eucarida</taxon>
        <taxon>Decapoda</taxon>
        <taxon>Pleocyemata</taxon>
        <taxon>Brachyura</taxon>
        <taxon>Eubrachyura</taxon>
        <taxon>Portunoidea</taxon>
        <taxon>Portunidae</taxon>
        <taxon>Portuninae</taxon>
        <taxon>Portunus</taxon>
    </lineage>
</organism>
<protein>
    <submittedName>
        <fullName evidence="1">Uncharacterized protein</fullName>
    </submittedName>
</protein>
<accession>A0A5B7JL83</accession>
<dbReference type="AlphaFoldDB" id="A0A5B7JL83"/>
<dbReference type="Proteomes" id="UP000324222">
    <property type="component" value="Unassembled WGS sequence"/>
</dbReference>
<name>A0A5B7JL83_PORTR</name>
<proteinExistence type="predicted"/>
<keyword evidence="2" id="KW-1185">Reference proteome</keyword>
<gene>
    <name evidence="1" type="ORF">E2C01_090776</name>
</gene>
<comment type="caution">
    <text evidence="1">The sequence shown here is derived from an EMBL/GenBank/DDBJ whole genome shotgun (WGS) entry which is preliminary data.</text>
</comment>
<dbReference type="EMBL" id="VSRR010102702">
    <property type="protein sequence ID" value="MPC95559.1"/>
    <property type="molecule type" value="Genomic_DNA"/>
</dbReference>
<reference evidence="1 2" key="1">
    <citation type="submission" date="2019-05" db="EMBL/GenBank/DDBJ databases">
        <title>Another draft genome of Portunus trituberculatus and its Hox gene families provides insights of decapod evolution.</title>
        <authorList>
            <person name="Jeong J.-H."/>
            <person name="Song I."/>
            <person name="Kim S."/>
            <person name="Choi T."/>
            <person name="Kim D."/>
            <person name="Ryu S."/>
            <person name="Kim W."/>
        </authorList>
    </citation>
    <scope>NUCLEOTIDE SEQUENCE [LARGE SCALE GENOMIC DNA]</scope>
    <source>
        <tissue evidence="1">Muscle</tissue>
    </source>
</reference>